<dbReference type="Gene3D" id="3.30.450.180">
    <property type="match status" value="1"/>
</dbReference>
<sequence length="288" mass="31985">MEGDVRAELSQFLKSRRARLRPEVVGLPDHGHRRRVPGLRREELAQLAGVSLTHYVRLEQGHGRNVSPEVLDAVAGALRLTRDERAYLHSLVRPVCRRGDRAGAPVVRPQLLDLVDSMELTPVFVLGHHTELLAWNPLAVRVFGDFAAMPPGQRTLSHWLFFAESTRSLLGKAWAELARVNVGMLRAASARRCHDERLRGHVSVMRTRSAEFERMWQDHDVLECSHGGESVFVLNHPEVGELTLNYQNLSLPVDLELGGMHAWTASSGSASRAKLRGLALSASSSSVD</sequence>
<dbReference type="SUPFAM" id="SSF47413">
    <property type="entry name" value="lambda repressor-like DNA-binding domains"/>
    <property type="match status" value="1"/>
</dbReference>
<name>A0A1M5MHI3_STRHI</name>
<dbReference type="OrthoDB" id="4790304at2"/>
<dbReference type="AlphaFoldDB" id="A0A1M5MHI3"/>
<dbReference type="Gene3D" id="1.10.260.40">
    <property type="entry name" value="lambda repressor-like DNA-binding domains"/>
    <property type="match status" value="1"/>
</dbReference>
<evidence type="ECO:0000313" key="2">
    <source>
        <dbReference type="EMBL" id="SHG76572.1"/>
    </source>
</evidence>
<dbReference type="RefSeq" id="WP_073489199.1">
    <property type="nucleotide sequence ID" value="NZ_FQVN01000013.1"/>
</dbReference>
<evidence type="ECO:0000259" key="1">
    <source>
        <dbReference type="PROSITE" id="PS50943"/>
    </source>
</evidence>
<dbReference type="PROSITE" id="PS50943">
    <property type="entry name" value="HTH_CROC1"/>
    <property type="match status" value="1"/>
</dbReference>
<evidence type="ECO:0000313" key="3">
    <source>
        <dbReference type="Proteomes" id="UP000184501"/>
    </source>
</evidence>
<dbReference type="InterPro" id="IPR041413">
    <property type="entry name" value="MLTR_LBD"/>
</dbReference>
<accession>A0A1M5MHI3</accession>
<dbReference type="SMART" id="SM00530">
    <property type="entry name" value="HTH_XRE"/>
    <property type="match status" value="1"/>
</dbReference>
<dbReference type="EMBL" id="FQVN01000013">
    <property type="protein sequence ID" value="SHG76572.1"/>
    <property type="molecule type" value="Genomic_DNA"/>
</dbReference>
<dbReference type="PANTHER" id="PTHR35010:SF2">
    <property type="entry name" value="BLL4672 PROTEIN"/>
    <property type="match status" value="1"/>
</dbReference>
<gene>
    <name evidence="2" type="ORF">SAMN05444320_113117</name>
</gene>
<reference evidence="2 3" key="1">
    <citation type="submission" date="2016-11" db="EMBL/GenBank/DDBJ databases">
        <authorList>
            <person name="Jaros S."/>
            <person name="Januszkiewicz K."/>
            <person name="Wedrychowicz H."/>
        </authorList>
    </citation>
    <scope>NUCLEOTIDE SEQUENCE [LARGE SCALE GENOMIC DNA]</scope>
    <source>
        <strain evidence="2 3">DSM 44523</strain>
    </source>
</reference>
<dbReference type="Proteomes" id="UP000184501">
    <property type="component" value="Unassembled WGS sequence"/>
</dbReference>
<organism evidence="2 3">
    <name type="scientific">Streptoalloteichus hindustanus</name>
    <dbReference type="NCBI Taxonomy" id="2017"/>
    <lineage>
        <taxon>Bacteria</taxon>
        <taxon>Bacillati</taxon>
        <taxon>Actinomycetota</taxon>
        <taxon>Actinomycetes</taxon>
        <taxon>Pseudonocardiales</taxon>
        <taxon>Pseudonocardiaceae</taxon>
        <taxon>Streptoalloteichus</taxon>
    </lineage>
</organism>
<dbReference type="Pfam" id="PF13560">
    <property type="entry name" value="HTH_31"/>
    <property type="match status" value="1"/>
</dbReference>
<dbReference type="PANTHER" id="PTHR35010">
    <property type="entry name" value="BLL4672 PROTEIN-RELATED"/>
    <property type="match status" value="1"/>
</dbReference>
<feature type="domain" description="HTH cro/C1-type" evidence="1">
    <location>
        <begin position="38"/>
        <end position="85"/>
    </location>
</feature>
<protein>
    <submittedName>
        <fullName evidence="2">Helix-turn-helix domain-containing protein</fullName>
    </submittedName>
</protein>
<dbReference type="GO" id="GO:0003677">
    <property type="term" value="F:DNA binding"/>
    <property type="evidence" value="ECO:0007669"/>
    <property type="project" value="InterPro"/>
</dbReference>
<dbReference type="InterPro" id="IPR001387">
    <property type="entry name" value="Cro/C1-type_HTH"/>
</dbReference>
<proteinExistence type="predicted"/>
<keyword evidence="3" id="KW-1185">Reference proteome</keyword>
<dbReference type="InterPro" id="IPR010982">
    <property type="entry name" value="Lambda_DNA-bd_dom_sf"/>
</dbReference>
<dbReference type="Pfam" id="PF17765">
    <property type="entry name" value="MLTR_LBD"/>
    <property type="match status" value="1"/>
</dbReference>
<dbReference type="CDD" id="cd00093">
    <property type="entry name" value="HTH_XRE"/>
    <property type="match status" value="1"/>
</dbReference>